<feature type="compositionally biased region" description="Basic and acidic residues" evidence="12">
    <location>
        <begin position="1206"/>
        <end position="1217"/>
    </location>
</feature>
<dbReference type="CDD" id="cd00041">
    <property type="entry name" value="CUB"/>
    <property type="match status" value="1"/>
</dbReference>
<dbReference type="GO" id="GO:0005794">
    <property type="term" value="C:Golgi apparatus"/>
    <property type="evidence" value="ECO:0007669"/>
    <property type="project" value="TreeGrafter"/>
</dbReference>
<keyword evidence="7 10" id="KW-1015">Disulfide bond</keyword>
<feature type="compositionally biased region" description="Low complexity" evidence="12">
    <location>
        <begin position="1222"/>
        <end position="1236"/>
    </location>
</feature>
<dbReference type="SMART" id="SM00042">
    <property type="entry name" value="CUB"/>
    <property type="match status" value="1"/>
</dbReference>
<feature type="domain" description="Laminin EGF-like" evidence="17">
    <location>
        <begin position="856"/>
        <end position="902"/>
    </location>
</feature>
<dbReference type="OrthoDB" id="9998912at2759"/>
<dbReference type="Pfam" id="PF24973">
    <property type="entry name" value="EGF_LMN_ATRN"/>
    <property type="match status" value="1"/>
</dbReference>
<dbReference type="PROSITE" id="PS50027">
    <property type="entry name" value="EGF_LAM_2"/>
    <property type="match status" value="1"/>
</dbReference>
<sequence length="1236" mass="136547">MLDIGKNDYWFLPRSIGIYLVLIFLLEEVLSAECDKCKHTEICKDGVCSSTSCDSDLRWFLTDPVGTITDGPGNYSAHMKCTWLIDARHQNTSSINARIKLRIDSFATECSWDHLYIWDGDSTREPLLASLSGTVQDSPNVFEITATSGAAYLHFYSDAAFILPGFNISYEVEGCDLDCSSRASHGACVTLPSNGGVKQCICDPDWTGYGCGVPVGCPSTYSCQNGGACTGSVCVCPDGFRGPDCASLASDGLWEQVVTSDPASASPSLPAPSASHATVLVNQSIFWIGGETFRRGDNIGRLAKLDLASMQFQTIQSTSQKNPEARFGHSIVVHNDSFYMYGGITNGTRIVNEVWQWHLYHNLWLSRTYGKEGRLGSPPLPVAGHSAHIVENKMLVIFGYGGPEYGFMNIVQELDFTQKKWSIVSTSGAFVYGTYGHSSVLDSRTGLIYIYGGYTQRQMRQYALSNRMLAYDPAKALFINLKDAPMPRFLHSGAVLDGTIIFFGGNPHNESISTRNGPCYAGDFTAYDIECDSWHVLKQPVIPYSRVRLPRFGHSSIVFKDQMYIFGGFQGILLNDIVRYTPGQCRYLKTRDNCLTSIRFGKKCAWSDRSKQCMEINSHLPGLEFFKCPRSSEADDLYCNELAPCHDCLSSGRKCHWCKEENKCSSSPCKSNSGLIDALSSCPKEAASACADYQNCKACISLSNDTCIWRRDDLNGGMCAPKPPGPPIDAHEVTSICDFPCSSRMSCESCSTQAGSCMWCANEEKCIDSSAYLAIFPYGQCRDWQAMNRRCAKVSRCVDFKSCDQCMDNPDCGWCDDGSQTGLGHCMAGSSRGPHADSASSTCPVQRWYFVDCPSCNCNGHARCLNGTNSCQPCQDYTEGSHCDRCVLDRFGDPRNGGNCTHCDCPEASSGCDPESGACKCTTKGTIGRRCDKCDEVNHYGRHFGTCFYELPIGYQFTFNLTKPEDMHLNAINFLALPNERDYDVKLTIICTNESLVNISFRTMAMHEEEVIWDYVRCGHEQKIERLLPHDQLMYGDATQNTTIYVYVFGFRTPSVVVISFAQHPALDLMHFFIVFACCFLALLVLAAILWKAKQRWEIYQRRQRMFVEMAQMAKRPFACLHLDLGAPNLVGTSMEKEKGRRKVPKNMPHSKGHCFVASEPLGDGKHTVMTALIRLPGGDDNRAPAGQAGLILGSTLLQIGSQRKGSVDVHKNDKVKVSKRTATPSAPSAPAEVEA</sequence>
<dbReference type="STRING" id="947166.A0A1D1V2U4"/>
<dbReference type="GO" id="GO:0016020">
    <property type="term" value="C:membrane"/>
    <property type="evidence" value="ECO:0007669"/>
    <property type="project" value="UniProtKB-SubCell"/>
</dbReference>
<keyword evidence="19" id="KW-1185">Reference proteome</keyword>
<feature type="disulfide bond" evidence="11">
    <location>
        <begin position="886"/>
        <end position="900"/>
    </location>
</feature>
<feature type="disulfide bond" evidence="10">
    <location>
        <begin position="202"/>
        <end position="211"/>
    </location>
</feature>
<dbReference type="InterPro" id="IPR000742">
    <property type="entry name" value="EGF"/>
</dbReference>
<dbReference type="SMART" id="SM00180">
    <property type="entry name" value="EGF_Lam"/>
    <property type="match status" value="2"/>
</dbReference>
<feature type="domain" description="EGF-like" evidence="16">
    <location>
        <begin position="171"/>
        <end position="212"/>
    </location>
</feature>
<dbReference type="PANTHER" id="PTHR46376:SF2">
    <property type="entry name" value="DISTRACTED, ISOFORM B"/>
    <property type="match status" value="1"/>
</dbReference>
<evidence type="ECO:0000259" key="16">
    <source>
        <dbReference type="PROSITE" id="PS50026"/>
    </source>
</evidence>
<dbReference type="SMART" id="SM00181">
    <property type="entry name" value="EGF"/>
    <property type="match status" value="3"/>
</dbReference>
<dbReference type="AlphaFoldDB" id="A0A1D1V2U4"/>
<organism evidence="18 19">
    <name type="scientific">Ramazzottius varieornatus</name>
    <name type="common">Water bear</name>
    <name type="synonym">Tardigrade</name>
    <dbReference type="NCBI Taxonomy" id="947166"/>
    <lineage>
        <taxon>Eukaryota</taxon>
        <taxon>Metazoa</taxon>
        <taxon>Ecdysozoa</taxon>
        <taxon>Tardigrada</taxon>
        <taxon>Eutardigrada</taxon>
        <taxon>Parachela</taxon>
        <taxon>Hypsibioidea</taxon>
        <taxon>Ramazzottiidae</taxon>
        <taxon>Ramazzottius</taxon>
    </lineage>
</organism>
<dbReference type="InterPro" id="IPR051568">
    <property type="entry name" value="LZTR1/Attractin"/>
</dbReference>
<feature type="chain" id="PRO_5008897971" description="CUB domain-containing protein" evidence="14">
    <location>
        <begin position="32"/>
        <end position="1236"/>
    </location>
</feature>
<dbReference type="PROSITE" id="PS00022">
    <property type="entry name" value="EGF_1"/>
    <property type="match status" value="2"/>
</dbReference>
<name>A0A1D1V2U4_RAMVA</name>
<dbReference type="SUPFAM" id="SSF117281">
    <property type="entry name" value="Kelch motif"/>
    <property type="match status" value="2"/>
</dbReference>
<keyword evidence="4 14" id="KW-0732">Signal</keyword>
<feature type="signal peptide" evidence="14">
    <location>
        <begin position="1"/>
        <end position="31"/>
    </location>
</feature>
<dbReference type="PANTHER" id="PTHR46376">
    <property type="entry name" value="LEUCINE-ZIPPER-LIKE TRANSCRIPTIONAL REGULATOR 1"/>
    <property type="match status" value="1"/>
</dbReference>
<dbReference type="EMBL" id="BDGG01000003">
    <property type="protein sequence ID" value="GAU96119.1"/>
    <property type="molecule type" value="Genomic_DNA"/>
</dbReference>
<keyword evidence="13" id="KW-0472">Membrane</keyword>
<keyword evidence="8" id="KW-0325">Glycoprotein</keyword>
<accession>A0A1D1V2U4</accession>
<evidence type="ECO:0000256" key="1">
    <source>
        <dbReference type="ARBA" id="ARBA00004167"/>
    </source>
</evidence>
<evidence type="ECO:0000256" key="9">
    <source>
        <dbReference type="ARBA" id="ARBA00023292"/>
    </source>
</evidence>
<dbReference type="InterPro" id="IPR002049">
    <property type="entry name" value="LE_dom"/>
</dbReference>
<feature type="domain" description="CUB" evidence="15">
    <location>
        <begin position="53"/>
        <end position="173"/>
    </location>
</feature>
<feature type="transmembrane region" description="Helical" evidence="13">
    <location>
        <begin position="1069"/>
        <end position="1093"/>
    </location>
</feature>
<evidence type="ECO:0000256" key="8">
    <source>
        <dbReference type="ARBA" id="ARBA00023180"/>
    </source>
</evidence>
<evidence type="ECO:0000259" key="15">
    <source>
        <dbReference type="PROSITE" id="PS01180"/>
    </source>
</evidence>
<proteinExistence type="predicted"/>
<comment type="caution">
    <text evidence="18">The sequence shown here is derived from an EMBL/GenBank/DDBJ whole genome shotgun (WGS) entry which is preliminary data.</text>
</comment>
<evidence type="ECO:0000256" key="14">
    <source>
        <dbReference type="SAM" id="SignalP"/>
    </source>
</evidence>
<dbReference type="InterPro" id="IPR016201">
    <property type="entry name" value="PSI"/>
</dbReference>
<protein>
    <recommendedName>
        <fullName evidence="20">CUB domain-containing protein</fullName>
    </recommendedName>
</protein>
<gene>
    <name evidence="18" type="primary">RvY_07608-1</name>
    <name evidence="18" type="synonym">RvY_07608.1</name>
    <name evidence="18" type="ORF">RvY_07608</name>
</gene>
<comment type="subcellular location">
    <subcellularLocation>
        <location evidence="1">Membrane</location>
        <topology evidence="1">Single-pass membrane protein</topology>
    </subcellularLocation>
</comment>
<comment type="caution">
    <text evidence="10">Lacks conserved residue(s) required for the propagation of feature annotation.</text>
</comment>
<keyword evidence="10" id="KW-0245">EGF-like domain</keyword>
<evidence type="ECO:0000259" key="17">
    <source>
        <dbReference type="PROSITE" id="PS50027"/>
    </source>
</evidence>
<evidence type="ECO:0000256" key="7">
    <source>
        <dbReference type="ARBA" id="ARBA00023157"/>
    </source>
</evidence>
<evidence type="ECO:0000256" key="10">
    <source>
        <dbReference type="PROSITE-ProRule" id="PRU00076"/>
    </source>
</evidence>
<dbReference type="PROSITE" id="PS50026">
    <property type="entry name" value="EGF_3"/>
    <property type="match status" value="1"/>
</dbReference>
<dbReference type="PROSITE" id="PS01180">
    <property type="entry name" value="CUB"/>
    <property type="match status" value="1"/>
</dbReference>
<evidence type="ECO:0000256" key="13">
    <source>
        <dbReference type="SAM" id="Phobius"/>
    </source>
</evidence>
<dbReference type="InterPro" id="IPR035914">
    <property type="entry name" value="Sperma_CUB_dom_sf"/>
</dbReference>
<evidence type="ECO:0008006" key="20">
    <source>
        <dbReference type="Google" id="ProtNLM"/>
    </source>
</evidence>
<keyword evidence="2" id="KW-0880">Kelch repeat</keyword>
<dbReference type="SUPFAM" id="SSF49854">
    <property type="entry name" value="Spermadhesin, CUB domain"/>
    <property type="match status" value="1"/>
</dbReference>
<dbReference type="Gene3D" id="2.10.25.10">
    <property type="entry name" value="Laminin"/>
    <property type="match status" value="1"/>
</dbReference>
<keyword evidence="9 11" id="KW-0424">Laminin EGF-like domain</keyword>
<dbReference type="Gene3D" id="2.60.120.290">
    <property type="entry name" value="Spermadhesin, CUB domain"/>
    <property type="match status" value="1"/>
</dbReference>
<dbReference type="SMART" id="SM00423">
    <property type="entry name" value="PSI"/>
    <property type="match status" value="5"/>
</dbReference>
<dbReference type="CDD" id="cd00055">
    <property type="entry name" value="EGF_Lam"/>
    <property type="match status" value="2"/>
</dbReference>
<dbReference type="InterPro" id="IPR015915">
    <property type="entry name" value="Kelch-typ_b-propeller"/>
</dbReference>
<feature type="region of interest" description="Disordered" evidence="12">
    <location>
        <begin position="1203"/>
        <end position="1236"/>
    </location>
</feature>
<evidence type="ECO:0000256" key="5">
    <source>
        <dbReference type="ARBA" id="ARBA00022737"/>
    </source>
</evidence>
<keyword evidence="6 13" id="KW-1133">Transmembrane helix</keyword>
<dbReference type="InterPro" id="IPR056863">
    <property type="entry name" value="LMN_ATRN_NET-like_EGF"/>
</dbReference>
<dbReference type="Gene3D" id="2.120.10.80">
    <property type="entry name" value="Kelch-type beta propeller"/>
    <property type="match status" value="2"/>
</dbReference>
<feature type="disulfide bond" evidence="11">
    <location>
        <begin position="874"/>
        <end position="883"/>
    </location>
</feature>
<evidence type="ECO:0000313" key="19">
    <source>
        <dbReference type="Proteomes" id="UP000186922"/>
    </source>
</evidence>
<evidence type="ECO:0000256" key="4">
    <source>
        <dbReference type="ARBA" id="ARBA00022729"/>
    </source>
</evidence>
<dbReference type="InterPro" id="IPR056737">
    <property type="entry name" value="Beta-prop_ATRN-MKLN-like"/>
</dbReference>
<reference evidence="18 19" key="1">
    <citation type="journal article" date="2016" name="Nat. Commun.">
        <title>Extremotolerant tardigrade genome and improved radiotolerance of human cultured cells by tardigrade-unique protein.</title>
        <authorList>
            <person name="Hashimoto T."/>
            <person name="Horikawa D.D."/>
            <person name="Saito Y."/>
            <person name="Kuwahara H."/>
            <person name="Kozuka-Hata H."/>
            <person name="Shin-I T."/>
            <person name="Minakuchi Y."/>
            <person name="Ohishi K."/>
            <person name="Motoyama A."/>
            <person name="Aizu T."/>
            <person name="Enomoto A."/>
            <person name="Kondo K."/>
            <person name="Tanaka S."/>
            <person name="Hara Y."/>
            <person name="Koshikawa S."/>
            <person name="Sagara H."/>
            <person name="Miura T."/>
            <person name="Yokobori S."/>
            <person name="Miyagawa K."/>
            <person name="Suzuki Y."/>
            <person name="Kubo T."/>
            <person name="Oyama M."/>
            <person name="Kohara Y."/>
            <person name="Fujiyama A."/>
            <person name="Arakawa K."/>
            <person name="Katayama T."/>
            <person name="Toyoda A."/>
            <person name="Kunieda T."/>
        </authorList>
    </citation>
    <scope>NUCLEOTIDE SEQUENCE [LARGE SCALE GENOMIC DNA]</scope>
    <source>
        <strain evidence="18 19">YOKOZUNA-1</strain>
    </source>
</reference>
<dbReference type="PROSITE" id="PS01186">
    <property type="entry name" value="EGF_2"/>
    <property type="match status" value="1"/>
</dbReference>
<evidence type="ECO:0000256" key="3">
    <source>
        <dbReference type="ARBA" id="ARBA00022692"/>
    </source>
</evidence>
<dbReference type="Pfam" id="PF24972">
    <property type="entry name" value="GBD_ATRN"/>
    <property type="match status" value="1"/>
</dbReference>
<dbReference type="InterPro" id="IPR000859">
    <property type="entry name" value="CUB_dom"/>
</dbReference>
<keyword evidence="3 13" id="KW-0812">Transmembrane</keyword>
<evidence type="ECO:0000313" key="18">
    <source>
        <dbReference type="EMBL" id="GAU96119.1"/>
    </source>
</evidence>
<dbReference type="PROSITE" id="PS01248">
    <property type="entry name" value="EGF_LAM_1"/>
    <property type="match status" value="1"/>
</dbReference>
<keyword evidence="5" id="KW-0677">Repeat</keyword>
<dbReference type="Proteomes" id="UP000186922">
    <property type="component" value="Unassembled WGS sequence"/>
</dbReference>
<dbReference type="Pfam" id="PF00431">
    <property type="entry name" value="CUB"/>
    <property type="match status" value="1"/>
</dbReference>
<evidence type="ECO:0000256" key="11">
    <source>
        <dbReference type="PROSITE-ProRule" id="PRU00460"/>
    </source>
</evidence>
<dbReference type="InterPro" id="IPR056732">
    <property type="entry name" value="GBD_ATRN"/>
</dbReference>
<evidence type="ECO:0000256" key="2">
    <source>
        <dbReference type="ARBA" id="ARBA00022441"/>
    </source>
</evidence>
<dbReference type="Pfam" id="PF24981">
    <property type="entry name" value="Beta-prop_ATRN-LZTR1"/>
    <property type="match status" value="1"/>
</dbReference>
<evidence type="ECO:0000256" key="12">
    <source>
        <dbReference type="SAM" id="MobiDB-lite"/>
    </source>
</evidence>
<evidence type="ECO:0000256" key="6">
    <source>
        <dbReference type="ARBA" id="ARBA00022989"/>
    </source>
</evidence>